<keyword evidence="5 6" id="KW-0720">Serine protease</keyword>
<dbReference type="Proteomes" id="UP000481033">
    <property type="component" value="Unassembled WGS sequence"/>
</dbReference>
<dbReference type="PRINTS" id="PR00127">
    <property type="entry name" value="CLPPROTEASEP"/>
</dbReference>
<dbReference type="RefSeq" id="WP_163698632.1">
    <property type="nucleotide sequence ID" value="NZ_QXHD01000004.1"/>
</dbReference>
<keyword evidence="3 6" id="KW-0645">Protease</keyword>
<evidence type="ECO:0000256" key="5">
    <source>
        <dbReference type="ARBA" id="ARBA00022825"/>
    </source>
</evidence>
<proteinExistence type="inferred from homology"/>
<dbReference type="GO" id="GO:0005737">
    <property type="term" value="C:cytoplasm"/>
    <property type="evidence" value="ECO:0007669"/>
    <property type="project" value="UniProtKB-SubCell"/>
</dbReference>
<organism evidence="8 9">
    <name type="scientific">Adonisia turfae CCMR0081</name>
    <dbReference type="NCBI Taxonomy" id="2292702"/>
    <lineage>
        <taxon>Bacteria</taxon>
        <taxon>Bacillati</taxon>
        <taxon>Cyanobacteriota</taxon>
        <taxon>Adonisia</taxon>
        <taxon>Adonisia turfae</taxon>
    </lineage>
</organism>
<comment type="function">
    <text evidence="6">Cleaves peptides in various proteins in a process that requires ATP hydrolysis. Has a chymotrypsin-like activity. Plays a major role in the degradation of misfolded proteins.</text>
</comment>
<evidence type="ECO:0000256" key="1">
    <source>
        <dbReference type="ARBA" id="ARBA00007039"/>
    </source>
</evidence>
<comment type="subcellular location">
    <subcellularLocation>
        <location evidence="6">Cytoplasm</location>
    </subcellularLocation>
</comment>
<evidence type="ECO:0000313" key="8">
    <source>
        <dbReference type="EMBL" id="NEZ56633.1"/>
    </source>
</evidence>
<dbReference type="PANTHER" id="PTHR10381">
    <property type="entry name" value="ATP-DEPENDENT CLP PROTEASE PROTEOLYTIC SUBUNIT"/>
    <property type="match status" value="1"/>
</dbReference>
<keyword evidence="9" id="KW-1185">Reference proteome</keyword>
<gene>
    <name evidence="6" type="primary">clpP</name>
    <name evidence="8" type="ORF">DXZ20_13290</name>
</gene>
<dbReference type="PANTHER" id="PTHR10381:SF70">
    <property type="entry name" value="ATP-DEPENDENT CLP PROTEASE PROTEOLYTIC SUBUNIT"/>
    <property type="match status" value="1"/>
</dbReference>
<dbReference type="GO" id="GO:0009368">
    <property type="term" value="C:endopeptidase Clp complex"/>
    <property type="evidence" value="ECO:0007669"/>
    <property type="project" value="TreeGrafter"/>
</dbReference>
<sequence>MSVERPIRVPYNLPGSQRWTWVNIYTRMSQERILFLNQPLTDGVANSLISAFLYLDSEEPGKPIYLYINSLGDPVMAGMADGSAGMMSITSGLAIYDTMRHIKSDVITICMGQAIGMSAVLLSCGAKGKRSSLPNSSIALVHPYSGTRGQATDIELNADEVLSKSALITQLLSENTGQPEDKIHKDMERIFYLTPQEAIEYGLIDRVIEKPA</sequence>
<dbReference type="InterPro" id="IPR023562">
    <property type="entry name" value="ClpP/TepA"/>
</dbReference>
<dbReference type="Gene3D" id="3.90.226.10">
    <property type="entry name" value="2-enoyl-CoA Hydratase, Chain A, domain 1"/>
    <property type="match status" value="1"/>
</dbReference>
<comment type="caution">
    <text evidence="6">Lacks conserved residue(s) required for the propagation of feature annotation.</text>
</comment>
<dbReference type="GO" id="GO:0004252">
    <property type="term" value="F:serine-type endopeptidase activity"/>
    <property type="evidence" value="ECO:0007669"/>
    <property type="project" value="UniProtKB-UniRule"/>
</dbReference>
<comment type="similarity">
    <text evidence="1 6 7">Belongs to the peptidase S14 family.</text>
</comment>
<keyword evidence="4 6" id="KW-0378">Hydrolase</keyword>
<dbReference type="HAMAP" id="MF_00444">
    <property type="entry name" value="ClpP"/>
    <property type="match status" value="1"/>
</dbReference>
<dbReference type="GO" id="GO:0004176">
    <property type="term" value="F:ATP-dependent peptidase activity"/>
    <property type="evidence" value="ECO:0007669"/>
    <property type="project" value="InterPro"/>
</dbReference>
<name>A0A6M0RLJ4_9CYAN</name>
<evidence type="ECO:0000313" key="9">
    <source>
        <dbReference type="Proteomes" id="UP000481033"/>
    </source>
</evidence>
<dbReference type="SUPFAM" id="SSF52096">
    <property type="entry name" value="ClpP/crotonase"/>
    <property type="match status" value="1"/>
</dbReference>
<reference evidence="8 9" key="1">
    <citation type="journal article" date="2020" name="Microb. Ecol.">
        <title>Ecogenomics of the Marine Benthic Filamentous Cyanobacterium Adonisia.</title>
        <authorList>
            <person name="Walter J.M."/>
            <person name="Coutinho F.H."/>
            <person name="Leomil L."/>
            <person name="Hargreaves P.I."/>
            <person name="Campeao M.E."/>
            <person name="Vieira V.V."/>
            <person name="Silva B.S."/>
            <person name="Fistarol G.O."/>
            <person name="Salomon P.S."/>
            <person name="Sawabe T."/>
            <person name="Mino S."/>
            <person name="Hosokawa M."/>
            <person name="Miyashita H."/>
            <person name="Maruyama F."/>
            <person name="van Verk M.C."/>
            <person name="Dutilh B.E."/>
            <person name="Thompson C.C."/>
            <person name="Thompson F.L."/>
        </authorList>
    </citation>
    <scope>NUCLEOTIDE SEQUENCE [LARGE SCALE GENOMIC DNA]</scope>
    <source>
        <strain evidence="8 9">CCMR0081</strain>
    </source>
</reference>
<evidence type="ECO:0000256" key="7">
    <source>
        <dbReference type="RuleBase" id="RU003567"/>
    </source>
</evidence>
<dbReference type="InterPro" id="IPR001907">
    <property type="entry name" value="ClpP"/>
</dbReference>
<dbReference type="GO" id="GO:0006515">
    <property type="term" value="P:protein quality control for misfolded or incompletely synthesized proteins"/>
    <property type="evidence" value="ECO:0007669"/>
    <property type="project" value="TreeGrafter"/>
</dbReference>
<dbReference type="CDD" id="cd07017">
    <property type="entry name" value="S14_ClpP_2"/>
    <property type="match status" value="1"/>
</dbReference>
<accession>A0A6M0RLJ4</accession>
<dbReference type="AlphaFoldDB" id="A0A6M0RLJ4"/>
<evidence type="ECO:0000256" key="4">
    <source>
        <dbReference type="ARBA" id="ARBA00022801"/>
    </source>
</evidence>
<dbReference type="EC" id="3.4.21.92" evidence="6"/>
<evidence type="ECO:0000256" key="2">
    <source>
        <dbReference type="ARBA" id="ARBA00022490"/>
    </source>
</evidence>
<comment type="subunit">
    <text evidence="6">Fourteen ClpP subunits assemble into 2 heptameric rings which stack back to back to give a disk-like structure with a central cavity, resembling the structure of eukaryotic proteasomes.</text>
</comment>
<dbReference type="Pfam" id="PF00574">
    <property type="entry name" value="CLP_protease"/>
    <property type="match status" value="2"/>
</dbReference>
<evidence type="ECO:0000256" key="6">
    <source>
        <dbReference type="HAMAP-Rule" id="MF_00444"/>
    </source>
</evidence>
<dbReference type="GO" id="GO:0051117">
    <property type="term" value="F:ATPase binding"/>
    <property type="evidence" value="ECO:0007669"/>
    <property type="project" value="TreeGrafter"/>
</dbReference>
<evidence type="ECO:0000256" key="3">
    <source>
        <dbReference type="ARBA" id="ARBA00022670"/>
    </source>
</evidence>
<protein>
    <recommendedName>
        <fullName evidence="6 7">ATP-dependent Clp protease proteolytic subunit</fullName>
        <ecNumber evidence="6">3.4.21.92</ecNumber>
    </recommendedName>
    <alternativeName>
        <fullName evidence="6">Endopeptidase Clp</fullName>
    </alternativeName>
</protein>
<comment type="catalytic activity">
    <reaction evidence="6">
        <text>Hydrolysis of proteins to small peptides in the presence of ATP and magnesium. alpha-casein is the usual test substrate. In the absence of ATP, only oligopeptides shorter than five residues are hydrolyzed (such as succinyl-Leu-Tyr-|-NHMec, and Leu-Tyr-Leu-|-Tyr-Trp, in which cleavage of the -Tyr-|-Leu- and -Tyr-|-Trp bonds also occurs).</text>
        <dbReference type="EC" id="3.4.21.92"/>
    </reaction>
</comment>
<keyword evidence="2 6" id="KW-0963">Cytoplasm</keyword>
<comment type="caution">
    <text evidence="8">The sequence shown here is derived from an EMBL/GenBank/DDBJ whole genome shotgun (WGS) entry which is preliminary data.</text>
</comment>
<dbReference type="EMBL" id="QXHD01000004">
    <property type="protein sequence ID" value="NEZ56633.1"/>
    <property type="molecule type" value="Genomic_DNA"/>
</dbReference>
<dbReference type="InterPro" id="IPR029045">
    <property type="entry name" value="ClpP/crotonase-like_dom_sf"/>
</dbReference>